<evidence type="ECO:0000313" key="2">
    <source>
        <dbReference type="Proteomes" id="UP000634136"/>
    </source>
</evidence>
<accession>A0A834SHN6</accession>
<dbReference type="AlphaFoldDB" id="A0A834SHN6"/>
<proteinExistence type="predicted"/>
<protein>
    <submittedName>
        <fullName evidence="1">Uncharacterized protein</fullName>
    </submittedName>
</protein>
<evidence type="ECO:0000313" key="1">
    <source>
        <dbReference type="EMBL" id="KAF7803772.1"/>
    </source>
</evidence>
<name>A0A834SHN6_9FABA</name>
<keyword evidence="2" id="KW-1185">Reference proteome</keyword>
<gene>
    <name evidence="1" type="ORF">G2W53_042883</name>
</gene>
<sequence>MGKRTYSKFRFAFHKTIKARDLLFCSTVLYEEDFDSRVNSFAVSEKVKGNHHQTLKEDYTLGTFKTCTFNIKVNWITASIIVQTFGASCNCIKTTITDMELNDSDN</sequence>
<dbReference type="EMBL" id="JAAIUW010000013">
    <property type="protein sequence ID" value="KAF7803772.1"/>
    <property type="molecule type" value="Genomic_DNA"/>
</dbReference>
<organism evidence="1 2">
    <name type="scientific">Senna tora</name>
    <dbReference type="NCBI Taxonomy" id="362788"/>
    <lineage>
        <taxon>Eukaryota</taxon>
        <taxon>Viridiplantae</taxon>
        <taxon>Streptophyta</taxon>
        <taxon>Embryophyta</taxon>
        <taxon>Tracheophyta</taxon>
        <taxon>Spermatophyta</taxon>
        <taxon>Magnoliopsida</taxon>
        <taxon>eudicotyledons</taxon>
        <taxon>Gunneridae</taxon>
        <taxon>Pentapetalae</taxon>
        <taxon>rosids</taxon>
        <taxon>fabids</taxon>
        <taxon>Fabales</taxon>
        <taxon>Fabaceae</taxon>
        <taxon>Caesalpinioideae</taxon>
        <taxon>Cassia clade</taxon>
        <taxon>Senna</taxon>
    </lineage>
</organism>
<dbReference type="Proteomes" id="UP000634136">
    <property type="component" value="Unassembled WGS sequence"/>
</dbReference>
<comment type="caution">
    <text evidence="1">The sequence shown here is derived from an EMBL/GenBank/DDBJ whole genome shotgun (WGS) entry which is preliminary data.</text>
</comment>
<reference evidence="1" key="1">
    <citation type="submission" date="2020-09" db="EMBL/GenBank/DDBJ databases">
        <title>Genome-Enabled Discovery of Anthraquinone Biosynthesis in Senna tora.</title>
        <authorList>
            <person name="Kang S.-H."/>
            <person name="Pandey R.P."/>
            <person name="Lee C.-M."/>
            <person name="Sim J.-S."/>
            <person name="Jeong J.-T."/>
            <person name="Choi B.-S."/>
            <person name="Jung M."/>
            <person name="Ginzburg D."/>
            <person name="Zhao K."/>
            <person name="Won S.Y."/>
            <person name="Oh T.-J."/>
            <person name="Yu Y."/>
            <person name="Kim N.-H."/>
            <person name="Lee O.R."/>
            <person name="Lee T.-H."/>
            <person name="Bashyal P."/>
            <person name="Kim T.-S."/>
            <person name="Lee W.-H."/>
            <person name="Kawkins C."/>
            <person name="Kim C.-K."/>
            <person name="Kim J.S."/>
            <person name="Ahn B.O."/>
            <person name="Rhee S.Y."/>
            <person name="Sohng J.K."/>
        </authorList>
    </citation>
    <scope>NUCLEOTIDE SEQUENCE</scope>
    <source>
        <tissue evidence="1">Leaf</tissue>
    </source>
</reference>